<comment type="similarity">
    <text evidence="2 7 8">In the C-terminal section; belongs to the NAD synthetase family.</text>
</comment>
<gene>
    <name evidence="7 11" type="primary">nadE</name>
    <name evidence="11" type="ORF">NCTC11923_00209</name>
</gene>
<dbReference type="PROSITE" id="PS50263">
    <property type="entry name" value="CN_HYDROLASE"/>
    <property type="match status" value="1"/>
</dbReference>
<dbReference type="PIRSF" id="PIRSF006630">
    <property type="entry name" value="NADS_GAT"/>
    <property type="match status" value="1"/>
</dbReference>
<dbReference type="PANTHER" id="PTHR23090:SF9">
    <property type="entry name" value="GLUTAMINE-DEPENDENT NAD(+) SYNTHETASE"/>
    <property type="match status" value="1"/>
</dbReference>
<evidence type="ECO:0000256" key="3">
    <source>
        <dbReference type="ARBA" id="ARBA00022598"/>
    </source>
</evidence>
<dbReference type="GO" id="GO:0003952">
    <property type="term" value="F:NAD+ synthase (glutamine-hydrolyzing) activity"/>
    <property type="evidence" value="ECO:0007669"/>
    <property type="project" value="UniProtKB-UniRule"/>
</dbReference>
<dbReference type="Gene3D" id="1.10.10.1140">
    <property type="entry name" value="Glutamine-dependent NAD+ synthetase, C-terminal domain"/>
    <property type="match status" value="1"/>
</dbReference>
<dbReference type="GO" id="GO:0009435">
    <property type="term" value="P:NAD+ biosynthetic process"/>
    <property type="evidence" value="ECO:0007669"/>
    <property type="project" value="UniProtKB-UniRule"/>
</dbReference>
<reference evidence="11 12" key="1">
    <citation type="submission" date="2018-12" db="EMBL/GenBank/DDBJ databases">
        <authorList>
            <consortium name="Pathogen Informatics"/>
        </authorList>
    </citation>
    <scope>NUCLEOTIDE SEQUENCE [LARGE SCALE GENOMIC DNA]</scope>
    <source>
        <strain evidence="11 12">NCTC11923</strain>
    </source>
</reference>
<feature type="domain" description="CN hydrolase" evidence="10">
    <location>
        <begin position="68"/>
        <end position="364"/>
    </location>
</feature>
<evidence type="ECO:0000256" key="9">
    <source>
        <dbReference type="SAM" id="MobiDB-lite"/>
    </source>
</evidence>
<keyword evidence="3 7" id="KW-0436">Ligase</keyword>
<name>A0A3S4SMR0_9ACTO</name>
<dbReference type="InterPro" id="IPR014729">
    <property type="entry name" value="Rossmann-like_a/b/a_fold"/>
</dbReference>
<evidence type="ECO:0000259" key="10">
    <source>
        <dbReference type="PROSITE" id="PS50263"/>
    </source>
</evidence>
<dbReference type="InterPro" id="IPR014445">
    <property type="entry name" value="Gln-dep_NAD_synthase"/>
</dbReference>
<feature type="binding site" evidence="7">
    <location>
        <position position="295"/>
    </location>
    <ligand>
        <name>L-glutamine</name>
        <dbReference type="ChEBI" id="CHEBI:58359"/>
    </ligand>
</feature>
<keyword evidence="12" id="KW-1185">Reference proteome</keyword>
<feature type="binding site" evidence="7">
    <location>
        <position position="749"/>
    </location>
    <ligand>
        <name>deamido-NAD(+)</name>
        <dbReference type="ChEBI" id="CHEBI:58437"/>
        <note>ligand shared between two neighboring subunits</note>
    </ligand>
</feature>
<dbReference type="EC" id="6.3.5.1" evidence="7 8"/>
<dbReference type="GO" id="GO:0005737">
    <property type="term" value="C:cytoplasm"/>
    <property type="evidence" value="ECO:0007669"/>
    <property type="project" value="InterPro"/>
</dbReference>
<dbReference type="SUPFAM" id="SSF52402">
    <property type="entry name" value="Adenine nucleotide alpha hydrolases-like"/>
    <property type="match status" value="1"/>
</dbReference>
<feature type="binding site" evidence="7">
    <location>
        <position position="570"/>
    </location>
    <ligand>
        <name>deamido-NAD(+)</name>
        <dbReference type="ChEBI" id="CHEBI:58437"/>
        <note>ligand shared between two neighboring subunits</note>
    </ligand>
</feature>
<dbReference type="InterPro" id="IPR003010">
    <property type="entry name" value="C-N_Hydrolase"/>
</dbReference>
<dbReference type="CDD" id="cd00553">
    <property type="entry name" value="NAD_synthase"/>
    <property type="match status" value="1"/>
</dbReference>
<dbReference type="AlphaFoldDB" id="A0A3S4SMR0"/>
<accession>A0A3S4SMR0</accession>
<dbReference type="InterPro" id="IPR003694">
    <property type="entry name" value="NAD_synthase"/>
</dbReference>
<dbReference type="HAMAP" id="MF_02090">
    <property type="entry name" value="NadE_glutamine_dep"/>
    <property type="match status" value="1"/>
</dbReference>
<comment type="catalytic activity">
    <reaction evidence="7 8">
        <text>deamido-NAD(+) + L-glutamine + ATP + H2O = L-glutamate + AMP + diphosphate + NAD(+) + H(+)</text>
        <dbReference type="Rhea" id="RHEA:24384"/>
        <dbReference type="ChEBI" id="CHEBI:15377"/>
        <dbReference type="ChEBI" id="CHEBI:15378"/>
        <dbReference type="ChEBI" id="CHEBI:29985"/>
        <dbReference type="ChEBI" id="CHEBI:30616"/>
        <dbReference type="ChEBI" id="CHEBI:33019"/>
        <dbReference type="ChEBI" id="CHEBI:57540"/>
        <dbReference type="ChEBI" id="CHEBI:58359"/>
        <dbReference type="ChEBI" id="CHEBI:58437"/>
        <dbReference type="ChEBI" id="CHEBI:456215"/>
        <dbReference type="EC" id="6.3.5.1"/>
    </reaction>
</comment>
<sequence>MNSIDRSRDADQDIAQDVMQDDDAARGASRDSRSTRRGTQDPAGAEGDGDRGPDPTISFRSAYDQGFARVAAVTLPVAIADPAANARAIIDQARSLSQQGVSLAAFPELCLTGYAIDDLLLQDVLLSQTLEAIETIRAASAELLPALVVGAPLRHNDRLYNCAVIIQGGRVRGVAPKSYLPTYREFYEKRHFAPGDALPGAEGMISLPGVEQGGAAGVALGAVGAAAGSVDAGGPRARVPFGSDLLFEVEDVPGLVFHAEVCEDMWVPVPPSSVAALAGATVLVNISGSPITVGRAEDRRLLARASSARGLAAYLYAAAGQGESSTDLAWDGQTFVYENGTLLGQTERFPDGPRATVVDVDIEGLRAERLRQGTFGDNAATLSARGAGDGSWGPSFCDPSRFRRHVLGREEMLLPRTDIGLRREVDRFPFVPDDPARLAQDCYEAYSIQVAALVQRLQAIGLPKIVIGVSGGLDSTHALIVAARAMDRLGRPRSDIHAITMPGFATSARTRANAEELARGLGCHFEELDIRPTATRMLTEMGHPYGVLAATGRPPQGMTEREVYDVAFENVQAGLRTDFLFRIAGHRGGIVLGTGDLSELALGWCTFGVGDQMSHYGVNAGIPKTLIQHLIRWVVAEELFDDAVGRTLLSILDTEISPELVPAGEGEPIQSTQARIGPYALQDFTLWHVLRRGSRPSRIAFLAEKAWSDASQGAWPPGLPEAERVAYALPEIRQWLELFCRRFFANQFKRSTLPNGPKVVAGGSLSPRGDWRMPSDASAAAWLAEIERNVPRT</sequence>
<dbReference type="KEGG" id="asla:NCTC11923_00209"/>
<evidence type="ECO:0000256" key="5">
    <source>
        <dbReference type="ARBA" id="ARBA00022840"/>
    </source>
</evidence>
<dbReference type="InterPro" id="IPR036526">
    <property type="entry name" value="C-N_Hydrolase_sf"/>
</dbReference>
<keyword evidence="4 7" id="KW-0547">Nucleotide-binding</keyword>
<feature type="binding site" evidence="7">
    <location>
        <begin position="468"/>
        <end position="475"/>
    </location>
    <ligand>
        <name>ATP</name>
        <dbReference type="ChEBI" id="CHEBI:30616"/>
    </ligand>
</feature>
<feature type="compositionally biased region" description="Basic and acidic residues" evidence="9">
    <location>
        <begin position="23"/>
        <end position="34"/>
    </location>
</feature>
<dbReference type="GO" id="GO:0004359">
    <property type="term" value="F:glutaminase activity"/>
    <property type="evidence" value="ECO:0007669"/>
    <property type="project" value="InterPro"/>
</dbReference>
<dbReference type="CDD" id="cd07570">
    <property type="entry name" value="GAT_Gln-NAD-synth"/>
    <property type="match status" value="1"/>
</dbReference>
<feature type="binding site" evidence="7">
    <location>
        <begin position="604"/>
        <end position="607"/>
    </location>
    <ligand>
        <name>deamido-NAD(+)</name>
        <dbReference type="ChEBI" id="CHEBI:58437"/>
        <note>ligand shared between two neighboring subunits</note>
    </ligand>
</feature>
<evidence type="ECO:0000313" key="11">
    <source>
        <dbReference type="EMBL" id="VEG73600.1"/>
    </source>
</evidence>
<dbReference type="PANTHER" id="PTHR23090">
    <property type="entry name" value="NH 3 /GLUTAMINE-DEPENDENT NAD + SYNTHETASE"/>
    <property type="match status" value="1"/>
</dbReference>
<feature type="binding site" evidence="7">
    <location>
        <position position="594"/>
    </location>
    <ligand>
        <name>ATP</name>
        <dbReference type="ChEBI" id="CHEBI:30616"/>
    </ligand>
</feature>
<dbReference type="STRING" id="1278298.GCA_000428685_01029"/>
<feature type="binding site" evidence="7">
    <location>
        <position position="599"/>
    </location>
    <ligand>
        <name>deamido-NAD(+)</name>
        <dbReference type="ChEBI" id="CHEBI:58437"/>
        <note>ligand shared between two neighboring subunits</note>
    </ligand>
</feature>
<dbReference type="Pfam" id="PF00795">
    <property type="entry name" value="CN_hydrolase"/>
    <property type="match status" value="1"/>
</dbReference>
<feature type="compositionally biased region" description="Basic and acidic residues" evidence="9">
    <location>
        <begin position="1"/>
        <end position="11"/>
    </location>
</feature>
<comment type="pathway">
    <text evidence="1 7 8">Cofactor biosynthesis; NAD(+) biosynthesis; NAD(+) from deamido-NAD(+) (L-Gln route): step 1/1.</text>
</comment>
<evidence type="ECO:0000256" key="1">
    <source>
        <dbReference type="ARBA" id="ARBA00005188"/>
    </source>
</evidence>
<protein>
    <recommendedName>
        <fullName evidence="7 8">Glutamine-dependent NAD(+) synthetase</fullName>
        <ecNumber evidence="7 8">6.3.5.1</ecNumber>
    </recommendedName>
    <alternativeName>
        <fullName evidence="7 8">NAD(+) synthase [glutamine-hydrolyzing]</fullName>
    </alternativeName>
</protein>
<feature type="active site" description="For glutaminase activity" evidence="7">
    <location>
        <position position="177"/>
    </location>
</feature>
<dbReference type="Gene3D" id="3.60.110.10">
    <property type="entry name" value="Carbon-nitrogen hydrolase"/>
    <property type="match status" value="1"/>
</dbReference>
<evidence type="ECO:0000256" key="2">
    <source>
        <dbReference type="ARBA" id="ARBA00007145"/>
    </source>
</evidence>
<feature type="region of interest" description="Disordered" evidence="9">
    <location>
        <begin position="1"/>
        <end position="58"/>
    </location>
</feature>
<feature type="active site" description="Nucleophile; for glutaminase activity" evidence="7">
    <location>
        <position position="262"/>
    </location>
</feature>
<dbReference type="InterPro" id="IPR022310">
    <property type="entry name" value="NAD/GMP_synthase"/>
</dbReference>
<dbReference type="Gene3D" id="3.40.50.620">
    <property type="entry name" value="HUPs"/>
    <property type="match status" value="1"/>
</dbReference>
<proteinExistence type="inferred from homology"/>
<evidence type="ECO:0000256" key="7">
    <source>
        <dbReference type="HAMAP-Rule" id="MF_02090"/>
    </source>
</evidence>
<evidence type="ECO:0000256" key="8">
    <source>
        <dbReference type="PIRNR" id="PIRNR006630"/>
    </source>
</evidence>
<dbReference type="Pfam" id="PF02540">
    <property type="entry name" value="NAD_synthase"/>
    <property type="match status" value="1"/>
</dbReference>
<dbReference type="NCBIfam" id="NF002730">
    <property type="entry name" value="PRK02628.1"/>
    <property type="match status" value="1"/>
</dbReference>
<dbReference type="FunFam" id="3.40.50.620:FF:000155">
    <property type="entry name" value="Glutamine-dependent NAD(+) synthetase"/>
    <property type="match status" value="1"/>
</dbReference>
<feature type="binding site" evidence="7">
    <location>
        <position position="289"/>
    </location>
    <ligand>
        <name>L-glutamine</name>
        <dbReference type="ChEBI" id="CHEBI:58359"/>
    </ligand>
</feature>
<dbReference type="SUPFAM" id="SSF56317">
    <property type="entry name" value="Carbon-nitrogen hydrolase"/>
    <property type="match status" value="1"/>
</dbReference>
<feature type="active site" description="Proton acceptor; for glutaminase activity" evidence="7">
    <location>
        <position position="108"/>
    </location>
</feature>
<dbReference type="GO" id="GO:0005524">
    <property type="term" value="F:ATP binding"/>
    <property type="evidence" value="ECO:0007669"/>
    <property type="project" value="UniProtKB-UniRule"/>
</dbReference>
<dbReference type="GO" id="GO:0008795">
    <property type="term" value="F:NAD+ synthase activity"/>
    <property type="evidence" value="ECO:0007669"/>
    <property type="project" value="UniProtKB-UniRule"/>
</dbReference>
<evidence type="ECO:0000256" key="4">
    <source>
        <dbReference type="ARBA" id="ARBA00022741"/>
    </source>
</evidence>
<comment type="function">
    <text evidence="7">Catalyzes the ATP-dependent amidation of deamido-NAD to form NAD. Uses L-glutamine as a nitrogen source.</text>
</comment>
<dbReference type="EMBL" id="LR134363">
    <property type="protein sequence ID" value="VEG73600.1"/>
    <property type="molecule type" value="Genomic_DNA"/>
</dbReference>
<dbReference type="Proteomes" id="UP000276899">
    <property type="component" value="Chromosome"/>
</dbReference>
<evidence type="ECO:0000256" key="6">
    <source>
        <dbReference type="ARBA" id="ARBA00023027"/>
    </source>
</evidence>
<dbReference type="FunFam" id="1.10.10.1140:FF:000001">
    <property type="entry name" value="Glutamine-dependent NAD(+) synthetase"/>
    <property type="match status" value="1"/>
</dbReference>
<dbReference type="UniPathway" id="UPA00253">
    <property type="reaction ID" value="UER00334"/>
</dbReference>
<keyword evidence="5 7" id="KW-0067">ATP-binding</keyword>
<dbReference type="InterPro" id="IPR041856">
    <property type="entry name" value="NAD+_synth_C"/>
</dbReference>
<evidence type="ECO:0000313" key="12">
    <source>
        <dbReference type="Proteomes" id="UP000276899"/>
    </source>
</evidence>
<feature type="binding site" evidence="7">
    <location>
        <position position="183"/>
    </location>
    <ligand>
        <name>L-glutamine</name>
        <dbReference type="ChEBI" id="CHEBI:58359"/>
    </ligand>
</feature>
<organism evidence="11 12">
    <name type="scientific">Actinomyces slackii</name>
    <dbReference type="NCBI Taxonomy" id="52774"/>
    <lineage>
        <taxon>Bacteria</taxon>
        <taxon>Bacillati</taxon>
        <taxon>Actinomycetota</taxon>
        <taxon>Actinomycetes</taxon>
        <taxon>Actinomycetales</taxon>
        <taxon>Actinomycetaceae</taxon>
        <taxon>Actinomyces</taxon>
    </lineage>
</organism>
<keyword evidence="6 7" id="KW-0520">NAD</keyword>